<keyword evidence="4" id="KW-1185">Reference proteome</keyword>
<reference evidence="4" key="1">
    <citation type="submission" date="2016-10" db="EMBL/GenBank/DDBJ databases">
        <authorList>
            <person name="Varghese N."/>
            <person name="Submissions S."/>
        </authorList>
    </citation>
    <scope>NUCLEOTIDE SEQUENCE [LARGE SCALE GENOMIC DNA]</scope>
    <source>
        <strain evidence="4">CGMCC 1.7736</strain>
    </source>
</reference>
<dbReference type="GO" id="GO:0005525">
    <property type="term" value="F:GTP binding"/>
    <property type="evidence" value="ECO:0007669"/>
    <property type="project" value="InterPro"/>
</dbReference>
<proteinExistence type="predicted"/>
<dbReference type="STRING" id="553469.SAMN04487947_1653"/>
<feature type="region of interest" description="Disordered" evidence="1">
    <location>
        <begin position="50"/>
        <end position="81"/>
    </location>
</feature>
<feature type="compositionally biased region" description="Acidic residues" evidence="1">
    <location>
        <begin position="50"/>
        <end position="75"/>
    </location>
</feature>
<dbReference type="SMART" id="SM00864">
    <property type="entry name" value="Tubulin"/>
    <property type="match status" value="1"/>
</dbReference>
<evidence type="ECO:0000313" key="3">
    <source>
        <dbReference type="EMBL" id="SFR45686.1"/>
    </source>
</evidence>
<gene>
    <name evidence="3" type="ORF">SAMN04487947_1653</name>
</gene>
<feature type="domain" description="Tubulin/FtsZ GTPase" evidence="2">
    <location>
        <begin position="91"/>
        <end position="317"/>
    </location>
</feature>
<dbReference type="OrthoDB" id="173645at2157"/>
<dbReference type="EMBL" id="FOYT01000001">
    <property type="protein sequence ID" value="SFR45686.1"/>
    <property type="molecule type" value="Genomic_DNA"/>
</dbReference>
<evidence type="ECO:0000256" key="1">
    <source>
        <dbReference type="SAM" id="MobiDB-lite"/>
    </source>
</evidence>
<organism evidence="3 4">
    <name type="scientific">Halogeometricum rufum</name>
    <dbReference type="NCBI Taxonomy" id="553469"/>
    <lineage>
        <taxon>Archaea</taxon>
        <taxon>Methanobacteriati</taxon>
        <taxon>Methanobacteriota</taxon>
        <taxon>Stenosarchaea group</taxon>
        <taxon>Halobacteria</taxon>
        <taxon>Halobacteriales</taxon>
        <taxon>Haloferacaceae</taxon>
        <taxon>Halogeometricum</taxon>
    </lineage>
</organism>
<sequence length="538" mass="59797">MTERCKICYRTAAEWETNTLDEHLANAHRDDPMSVKAVYAEAHDRLFDDDGVVDADVGGGDDDEAQTDEEADETADERTAPDLADTTYGKKWYVIGVGGAGNNIVDAILLRRRTLDERDADRAYIWQGGLAGYGMLNTNISELEQTYYASEVKQYVRNDLLSNTLIGMGGHDGTGMGYRWDTGAKVVEYDFEGEKNAFRDRWDLRPQEIRDSQAVMFVHSVTKGTGCGSTPVLAEKLREHVLPDDTIVGKPVLSSVVLPSQGSELSRQGGRPKTNGVVGLARLSQAVDAVIPFTNDRLERAEGDIHPEIADLTKYNPPQYASLNRPLVAYLEAFTLTSTPQLLSQEHDIRAKGDVFDVSDSFRPAQDKYPASIPLDETPAVVLAPVLGRLRGSEMTESSLDLLVRNTLLQNKLADFDPSTAWGGQFLVYGPDSKMERIRRHVTDGTMQEILNREEFLDGANTDSVETVDVQINQLSVPYLDDVYLWGALWNPEMPALESMYEHARDIKEGGSRQGESLREVWPHVESLFDCLGRENMA</sequence>
<dbReference type="RefSeq" id="WP_089806311.1">
    <property type="nucleotide sequence ID" value="NZ_FOYT01000001.1"/>
</dbReference>
<evidence type="ECO:0000259" key="2">
    <source>
        <dbReference type="SMART" id="SM00864"/>
    </source>
</evidence>
<dbReference type="InterPro" id="IPR003008">
    <property type="entry name" value="Tubulin_FtsZ_GTPase"/>
</dbReference>
<name>A0A1I6GU86_9EURY</name>
<dbReference type="InterPro" id="IPR036525">
    <property type="entry name" value="Tubulin/FtsZ_GTPase_sf"/>
</dbReference>
<dbReference type="Pfam" id="PF00091">
    <property type="entry name" value="Tubulin"/>
    <property type="match status" value="1"/>
</dbReference>
<dbReference type="Proteomes" id="UP000198531">
    <property type="component" value="Unassembled WGS sequence"/>
</dbReference>
<dbReference type="Gene3D" id="3.40.50.1440">
    <property type="entry name" value="Tubulin/FtsZ, GTPase domain"/>
    <property type="match status" value="1"/>
</dbReference>
<dbReference type="SUPFAM" id="SSF52490">
    <property type="entry name" value="Tubulin nucleotide-binding domain-like"/>
    <property type="match status" value="1"/>
</dbReference>
<dbReference type="AlphaFoldDB" id="A0A1I6GU86"/>
<evidence type="ECO:0000313" key="4">
    <source>
        <dbReference type="Proteomes" id="UP000198531"/>
    </source>
</evidence>
<protein>
    <submittedName>
        <fullName evidence="3">Tubulin/FtsZ family, GTPase domain</fullName>
    </submittedName>
</protein>
<accession>A0A1I6GU86</accession>